<dbReference type="Pfam" id="PF13579">
    <property type="entry name" value="Glyco_trans_4_4"/>
    <property type="match status" value="1"/>
</dbReference>
<dbReference type="RefSeq" id="WP_058313964.1">
    <property type="nucleotide sequence ID" value="NZ_CYTO01000024.1"/>
</dbReference>
<protein>
    <submittedName>
        <fullName evidence="3">GDP-mannose-dependent alpha-(1-6)-phosphatidylinositol monomannoside mannosyltransferase</fullName>
        <ecNumber evidence="3">2.4.1.57</ecNumber>
    </submittedName>
</protein>
<organism evidence="3 4">
    <name type="scientific">Cognatishimia activa</name>
    <dbReference type="NCBI Taxonomy" id="1715691"/>
    <lineage>
        <taxon>Bacteria</taxon>
        <taxon>Pseudomonadati</taxon>
        <taxon>Pseudomonadota</taxon>
        <taxon>Alphaproteobacteria</taxon>
        <taxon>Rhodobacterales</taxon>
        <taxon>Paracoccaceae</taxon>
        <taxon>Cognatishimia</taxon>
    </lineage>
</organism>
<dbReference type="SUPFAM" id="SSF53756">
    <property type="entry name" value="UDP-Glycosyltransferase/glycogen phosphorylase"/>
    <property type="match status" value="1"/>
</dbReference>
<dbReference type="PANTHER" id="PTHR12526">
    <property type="entry name" value="GLYCOSYLTRANSFERASE"/>
    <property type="match status" value="1"/>
</dbReference>
<dbReference type="Proteomes" id="UP000051184">
    <property type="component" value="Unassembled WGS sequence"/>
</dbReference>
<dbReference type="EC" id="2.4.1.57" evidence="3"/>
<keyword evidence="3" id="KW-0808">Transferase</keyword>
<keyword evidence="4" id="KW-1185">Reference proteome</keyword>
<dbReference type="EMBL" id="CYUE01000006">
    <property type="protein sequence ID" value="CUK24946.1"/>
    <property type="molecule type" value="Genomic_DNA"/>
</dbReference>
<evidence type="ECO:0000259" key="2">
    <source>
        <dbReference type="Pfam" id="PF13579"/>
    </source>
</evidence>
<accession>A0A0P1IMR2</accession>
<dbReference type="NCBIfam" id="NF041876">
    <property type="entry name" value="EPS_EpsE"/>
    <property type="match status" value="1"/>
</dbReference>
<dbReference type="InterPro" id="IPR028098">
    <property type="entry name" value="Glyco_trans_4-like_N"/>
</dbReference>
<dbReference type="Pfam" id="PF00534">
    <property type="entry name" value="Glycos_transf_1"/>
    <property type="match status" value="1"/>
</dbReference>
<dbReference type="AlphaFoldDB" id="A0A0P1IMR2"/>
<evidence type="ECO:0000313" key="3">
    <source>
        <dbReference type="EMBL" id="CUK24946.1"/>
    </source>
</evidence>
<feature type="domain" description="Glycosyl transferase family 1" evidence="1">
    <location>
        <begin position="218"/>
        <end position="379"/>
    </location>
</feature>
<feature type="domain" description="Glycosyltransferase subfamily 4-like N-terminal" evidence="2">
    <location>
        <begin position="28"/>
        <end position="162"/>
    </location>
</feature>
<dbReference type="STRING" id="1715691.TA5113_02382"/>
<dbReference type="OrthoDB" id="9790710at2"/>
<gene>
    <name evidence="3" type="primary">pimB_1</name>
    <name evidence="3" type="ORF">TA5114_00735</name>
</gene>
<dbReference type="CDD" id="cd03801">
    <property type="entry name" value="GT4_PimA-like"/>
    <property type="match status" value="1"/>
</dbReference>
<evidence type="ECO:0000259" key="1">
    <source>
        <dbReference type="Pfam" id="PF00534"/>
    </source>
</evidence>
<reference evidence="4" key="1">
    <citation type="submission" date="2015-09" db="EMBL/GenBank/DDBJ databases">
        <authorList>
            <person name="Rodrigo-Torres Lidia"/>
            <person name="Arahal R.David."/>
        </authorList>
    </citation>
    <scope>NUCLEOTIDE SEQUENCE [LARGE SCALE GENOMIC DNA]</scope>
    <source>
        <strain evidence="4">CECT 5114</strain>
    </source>
</reference>
<proteinExistence type="predicted"/>
<name>A0A0P1IMR2_9RHOB</name>
<evidence type="ECO:0000313" key="4">
    <source>
        <dbReference type="Proteomes" id="UP000051184"/>
    </source>
</evidence>
<dbReference type="InterPro" id="IPR001296">
    <property type="entry name" value="Glyco_trans_1"/>
</dbReference>
<keyword evidence="3" id="KW-0328">Glycosyltransferase</keyword>
<sequence length="407" mass="44051">MTQSPKIGYLIPEFPGQTHIFFWREILALERMGIEVVLFSTRRPPPGLISHKWSVEAIARTEYLGVVDGAAAARTALSVSPTVYAKDVLREGKTLGKDLAVTTGAAQLLKKSCAQHGVSHVHVHSCGRAALVAMLANRMGGPSYSVTLHGPMSDYGVGQKLKWRHAKFATVITEKLNALLPEQLGDDLPEKVFIQPMGVDVSVLSRDGVPYMPYHSGGPLQLFSCGRLNIVKGHQDLIDAVKQLRDQGIDARLNIAGEDDDGGHGYRRVLEEKIADLDIGTSVKLLGAISAEDVRRHLLEAHIFALASWHEPLGVAYMEAMACEVPTIGTDAGGVPELIRHGVDGVMTKPKSPTDLAAAIQLLSNNAEDAMRLGKAGRARVLDRFDCKKGAELIARESLDLTISKQI</sequence>
<dbReference type="Gene3D" id="3.40.50.2000">
    <property type="entry name" value="Glycogen Phosphorylase B"/>
    <property type="match status" value="2"/>
</dbReference>
<dbReference type="GO" id="GO:0016757">
    <property type="term" value="F:glycosyltransferase activity"/>
    <property type="evidence" value="ECO:0007669"/>
    <property type="project" value="UniProtKB-KW"/>
</dbReference>